<dbReference type="SUPFAM" id="SSF53092">
    <property type="entry name" value="Creatinase/prolidase N-terminal domain"/>
    <property type="match status" value="1"/>
</dbReference>
<dbReference type="PANTHER" id="PTHR43763">
    <property type="entry name" value="XAA-PRO AMINOPEPTIDASE 1"/>
    <property type="match status" value="1"/>
</dbReference>
<dbReference type="RefSeq" id="XP_038777844.1">
    <property type="nucleotide sequence ID" value="XM_038921916.1"/>
</dbReference>
<evidence type="ECO:0008006" key="11">
    <source>
        <dbReference type="Google" id="ProtNLM"/>
    </source>
</evidence>
<feature type="domain" description="Creatinase N-terminal" evidence="7">
    <location>
        <begin position="96"/>
        <end position="235"/>
    </location>
</feature>
<accession>A0A875S394</accession>
<keyword evidence="3" id="KW-0479">Metal-binding</keyword>
<evidence type="ECO:0000259" key="6">
    <source>
        <dbReference type="Pfam" id="PF00557"/>
    </source>
</evidence>
<dbReference type="Gene3D" id="3.90.230.10">
    <property type="entry name" value="Creatinase/methionine aminopeptidase superfamily"/>
    <property type="match status" value="1"/>
</dbReference>
<dbReference type="Proteomes" id="UP000662931">
    <property type="component" value="Chromosome 1"/>
</dbReference>
<dbReference type="InterPro" id="IPR000994">
    <property type="entry name" value="Pept_M24"/>
</dbReference>
<keyword evidence="5" id="KW-0464">Manganese</keyword>
<evidence type="ECO:0000256" key="2">
    <source>
        <dbReference type="ARBA" id="ARBA00008766"/>
    </source>
</evidence>
<gene>
    <name evidence="9" type="ORF">FOA43_001604</name>
</gene>
<dbReference type="InterPro" id="IPR033740">
    <property type="entry name" value="Pept_M24B"/>
</dbReference>
<dbReference type="KEGG" id="bnn:FOA43_001604"/>
<comment type="similarity">
    <text evidence="2">Belongs to the peptidase M24B family.</text>
</comment>
<evidence type="ECO:0000256" key="3">
    <source>
        <dbReference type="ARBA" id="ARBA00022723"/>
    </source>
</evidence>
<feature type="domain" description="Peptidase M24 C-terminal" evidence="8">
    <location>
        <begin position="655"/>
        <end position="717"/>
    </location>
</feature>
<keyword evidence="4" id="KW-0378">Hydrolase</keyword>
<dbReference type="InterPro" id="IPR036005">
    <property type="entry name" value="Creatinase/aminopeptidase-like"/>
</dbReference>
<keyword evidence="10" id="KW-1185">Reference proteome</keyword>
<protein>
    <recommendedName>
        <fullName evidence="11">Xaa-Pro aminopeptidase</fullName>
    </recommendedName>
</protein>
<dbReference type="AlphaFoldDB" id="A0A875S394"/>
<dbReference type="Pfam" id="PF01321">
    <property type="entry name" value="Creatinase_N"/>
    <property type="match status" value="1"/>
</dbReference>
<dbReference type="InterPro" id="IPR050422">
    <property type="entry name" value="X-Pro_aminopeptidase_P"/>
</dbReference>
<dbReference type="InterPro" id="IPR000587">
    <property type="entry name" value="Creatinase_N"/>
</dbReference>
<sequence>MLDKEQSRDTKSLIVTEELTHPVANDTTSTTSTKIEPFSPCSSYSSSSVDLEVQSLTMSQAKHKLLTAANADAIVPESSPLYYDLRPFVTFNSSHRLDTLRSLMRKLKLTAYIVPSEDEHQSEYTAPKDQRRSFISGFTGSSGVAIITMESASLATDGRYFLQAGRQLDNNWQLLKEGVSGYPSWEEWVVDEVLQELRDFEIDQGHREIGSIGVDPRLINISTGLNLKERCFNANIRFATIMELNLVDRVMQLEHYTPEQDKSMIFKHELQYSGETTSDKLIRIKSFMKDHKYFSVVVSALDEIAWLLNLRGNDIAFNPVFFCYVIITTENVLIYIDRSKLTSEIKQYLLGCCENLKILDYKQFWHDLPGLDSNSEDLQTICTQTEASYALYTTLPSVYEIECRSVLAEFKGIKNGTEISGNRKAQLKDSVALCQTFAWLEEQLHSGVKLTEIEVADRATYYRGLQSNFRGLSFATISASGANSSVIHYEPTESENAVVDSNKVFLMDSGAQFLEGTTDITRTYHFGKPTELERKLFSLVLSGHLNVAMLDFAQGTSSYYIDSLARKPLLKEGLGYSHGTGHGIDTYICVHSGPCGLSPAKTSYNYKPLEPGNFLSDEPGCYLDNRFGVRIESDVLVVSDEPVPAQSKCANKPQLHFEYMTLVPFGLNLIDRSYFTETQISWINNYHKNVREHLSPYLEAAGDQRAVSWLERETRDI</sequence>
<dbReference type="GO" id="GO:0005737">
    <property type="term" value="C:cytoplasm"/>
    <property type="evidence" value="ECO:0007669"/>
    <property type="project" value="UniProtKB-ARBA"/>
</dbReference>
<dbReference type="InterPro" id="IPR029149">
    <property type="entry name" value="Creatin/AminoP/Spt16_N"/>
</dbReference>
<dbReference type="InterPro" id="IPR032416">
    <property type="entry name" value="Peptidase_M24_C"/>
</dbReference>
<dbReference type="FunFam" id="3.40.350.10:FF:000003">
    <property type="entry name" value="Xaa-pro aminopeptidase P"/>
    <property type="match status" value="1"/>
</dbReference>
<dbReference type="Pfam" id="PF16188">
    <property type="entry name" value="Peptidase_M24_C"/>
    <property type="match status" value="1"/>
</dbReference>
<evidence type="ECO:0000256" key="4">
    <source>
        <dbReference type="ARBA" id="ARBA00022801"/>
    </source>
</evidence>
<dbReference type="FunFam" id="3.90.230.10:FF:000007">
    <property type="entry name" value="Xaa-Pro aminopeptidase P"/>
    <property type="match status" value="1"/>
</dbReference>
<proteinExistence type="inferred from homology"/>
<evidence type="ECO:0000256" key="5">
    <source>
        <dbReference type="ARBA" id="ARBA00023211"/>
    </source>
</evidence>
<dbReference type="EMBL" id="CP064812">
    <property type="protein sequence ID" value="QPG74279.1"/>
    <property type="molecule type" value="Genomic_DNA"/>
</dbReference>
<dbReference type="Pfam" id="PF00557">
    <property type="entry name" value="Peptidase_M24"/>
    <property type="match status" value="1"/>
</dbReference>
<feature type="domain" description="Peptidase M24" evidence="6">
    <location>
        <begin position="423"/>
        <end position="637"/>
    </location>
</feature>
<name>A0A875S394_EENNA</name>
<dbReference type="SUPFAM" id="SSF55920">
    <property type="entry name" value="Creatinase/aminopeptidase"/>
    <property type="match status" value="1"/>
</dbReference>
<evidence type="ECO:0000313" key="9">
    <source>
        <dbReference type="EMBL" id="QPG74279.1"/>
    </source>
</evidence>
<reference evidence="9" key="1">
    <citation type="submission" date="2020-10" db="EMBL/GenBank/DDBJ databases">
        <authorList>
            <person name="Roach M.J.R."/>
        </authorList>
    </citation>
    <scope>NUCLEOTIDE SEQUENCE</scope>
    <source>
        <strain evidence="9">CBS 1945</strain>
    </source>
</reference>
<evidence type="ECO:0000259" key="7">
    <source>
        <dbReference type="Pfam" id="PF01321"/>
    </source>
</evidence>
<dbReference type="Gene3D" id="3.40.350.10">
    <property type="entry name" value="Creatinase/prolidase N-terminal domain"/>
    <property type="match status" value="2"/>
</dbReference>
<dbReference type="OrthoDB" id="9995434at2759"/>
<dbReference type="GO" id="GO:0046872">
    <property type="term" value="F:metal ion binding"/>
    <property type="evidence" value="ECO:0007669"/>
    <property type="project" value="UniProtKB-KW"/>
</dbReference>
<organism evidence="9 10">
    <name type="scientific">Eeniella nana</name>
    <name type="common">Yeast</name>
    <name type="synonym">Brettanomyces nanus</name>
    <dbReference type="NCBI Taxonomy" id="13502"/>
    <lineage>
        <taxon>Eukaryota</taxon>
        <taxon>Fungi</taxon>
        <taxon>Dikarya</taxon>
        <taxon>Ascomycota</taxon>
        <taxon>Saccharomycotina</taxon>
        <taxon>Pichiomycetes</taxon>
        <taxon>Pichiales</taxon>
        <taxon>Pichiaceae</taxon>
        <taxon>Brettanomyces</taxon>
    </lineage>
</organism>
<comment type="cofactor">
    <cofactor evidence="1">
        <name>Mn(2+)</name>
        <dbReference type="ChEBI" id="CHEBI:29035"/>
    </cofactor>
</comment>
<dbReference type="GeneID" id="62195005"/>
<dbReference type="PANTHER" id="PTHR43763:SF6">
    <property type="entry name" value="XAA-PRO AMINOPEPTIDASE 1"/>
    <property type="match status" value="1"/>
</dbReference>
<dbReference type="CDD" id="cd01085">
    <property type="entry name" value="APP"/>
    <property type="match status" value="1"/>
</dbReference>
<evidence type="ECO:0000259" key="8">
    <source>
        <dbReference type="Pfam" id="PF16188"/>
    </source>
</evidence>
<dbReference type="Pfam" id="PF16189">
    <property type="entry name" value="Creatinase_N_2"/>
    <property type="match status" value="1"/>
</dbReference>
<evidence type="ECO:0000313" key="10">
    <source>
        <dbReference type="Proteomes" id="UP000662931"/>
    </source>
</evidence>
<dbReference type="GO" id="GO:0070006">
    <property type="term" value="F:metalloaminopeptidase activity"/>
    <property type="evidence" value="ECO:0007669"/>
    <property type="project" value="InterPro"/>
</dbReference>
<evidence type="ECO:0000256" key="1">
    <source>
        <dbReference type="ARBA" id="ARBA00001936"/>
    </source>
</evidence>